<feature type="domain" description="Nose resistant-to-fluoxetine protein N-terminal" evidence="1">
    <location>
        <begin position="45"/>
        <end position="86"/>
    </location>
</feature>
<keyword evidence="3" id="KW-1185">Reference proteome</keyword>
<reference evidence="2 3" key="1">
    <citation type="submission" date="2021-06" db="EMBL/GenBank/DDBJ databases">
        <title>Caerostris extrusa draft genome.</title>
        <authorList>
            <person name="Kono N."/>
            <person name="Arakawa K."/>
        </authorList>
    </citation>
    <scope>NUCLEOTIDE SEQUENCE [LARGE SCALE GENOMIC DNA]</scope>
</reference>
<evidence type="ECO:0000313" key="2">
    <source>
        <dbReference type="EMBL" id="GIX92042.1"/>
    </source>
</evidence>
<name>A0AAV4P432_CAEEX</name>
<protein>
    <recommendedName>
        <fullName evidence="1">Nose resistant-to-fluoxetine protein N-terminal domain-containing protein</fullName>
    </recommendedName>
</protein>
<dbReference type="EMBL" id="BPLR01004087">
    <property type="protein sequence ID" value="GIX92042.1"/>
    <property type="molecule type" value="Genomic_DNA"/>
</dbReference>
<dbReference type="AlphaFoldDB" id="A0AAV4P432"/>
<sequence>MKEDPLGTDMERCRKGGEEALRHACEKHFAARLRMSETLNLTTSCSRGLIKFLTGIKQLKNWAFQMVDSSALVPHGILRGSISSFG</sequence>
<gene>
    <name evidence="2" type="ORF">CEXT_388731</name>
</gene>
<dbReference type="InterPro" id="IPR006621">
    <property type="entry name" value="Nose-resist-to-fluoxetine_N"/>
</dbReference>
<dbReference type="Proteomes" id="UP001054945">
    <property type="component" value="Unassembled WGS sequence"/>
</dbReference>
<evidence type="ECO:0000313" key="3">
    <source>
        <dbReference type="Proteomes" id="UP001054945"/>
    </source>
</evidence>
<organism evidence="2 3">
    <name type="scientific">Caerostris extrusa</name>
    <name type="common">Bark spider</name>
    <name type="synonym">Caerostris bankana</name>
    <dbReference type="NCBI Taxonomy" id="172846"/>
    <lineage>
        <taxon>Eukaryota</taxon>
        <taxon>Metazoa</taxon>
        <taxon>Ecdysozoa</taxon>
        <taxon>Arthropoda</taxon>
        <taxon>Chelicerata</taxon>
        <taxon>Arachnida</taxon>
        <taxon>Araneae</taxon>
        <taxon>Araneomorphae</taxon>
        <taxon>Entelegynae</taxon>
        <taxon>Araneoidea</taxon>
        <taxon>Araneidae</taxon>
        <taxon>Caerostris</taxon>
    </lineage>
</organism>
<evidence type="ECO:0000259" key="1">
    <source>
        <dbReference type="Pfam" id="PF20146"/>
    </source>
</evidence>
<accession>A0AAV4P432</accession>
<comment type="caution">
    <text evidence="2">The sequence shown here is derived from an EMBL/GenBank/DDBJ whole genome shotgun (WGS) entry which is preliminary data.</text>
</comment>
<dbReference type="Pfam" id="PF20146">
    <property type="entry name" value="NRF"/>
    <property type="match status" value="1"/>
</dbReference>
<proteinExistence type="predicted"/>